<feature type="transmembrane region" description="Helical" evidence="9">
    <location>
        <begin position="448"/>
        <end position="471"/>
    </location>
</feature>
<reference evidence="10 11" key="1">
    <citation type="submission" date="2017-11" db="EMBL/GenBank/DDBJ databases">
        <title>Evolution of Phototrophy in the Chloroflexi Phylum Driven by Horizontal Gene Transfer.</title>
        <authorList>
            <person name="Ward L.M."/>
            <person name="Hemp J."/>
            <person name="Shih P.M."/>
            <person name="Mcglynn S.E."/>
            <person name="Fischer W."/>
        </authorList>
    </citation>
    <scope>NUCLEOTIDE SEQUENCE [LARGE SCALE GENOMIC DNA]</scope>
    <source>
        <strain evidence="10">JP3_7</strain>
    </source>
</reference>
<protein>
    <recommendedName>
        <fullName evidence="12">PTS mannose transporter subunit IID</fullName>
    </recommendedName>
</protein>
<dbReference type="EMBL" id="PGTN01000025">
    <property type="protein sequence ID" value="PJF48079.1"/>
    <property type="molecule type" value="Genomic_DNA"/>
</dbReference>
<feature type="transmembrane region" description="Helical" evidence="9">
    <location>
        <begin position="519"/>
        <end position="540"/>
    </location>
</feature>
<feature type="transmembrane region" description="Helical" evidence="9">
    <location>
        <begin position="491"/>
        <end position="512"/>
    </location>
</feature>
<dbReference type="PANTHER" id="PTHR32502:SF5">
    <property type="entry name" value="N-ACETYLGALACTOSAMINE PERMEASE IID COMPONENT-RELATED"/>
    <property type="match status" value="1"/>
</dbReference>
<keyword evidence="5" id="KW-0598">Phosphotransferase system</keyword>
<keyword evidence="7 9" id="KW-1133">Transmembrane helix</keyword>
<keyword evidence="4" id="KW-0762">Sugar transport</keyword>
<evidence type="ECO:0000313" key="10">
    <source>
        <dbReference type="EMBL" id="PJF48079.1"/>
    </source>
</evidence>
<dbReference type="InterPro" id="IPR004704">
    <property type="entry name" value="PTS_IID_man"/>
</dbReference>
<keyword evidence="6 9" id="KW-0812">Transmembrane</keyword>
<keyword evidence="2" id="KW-0813">Transport</keyword>
<evidence type="ECO:0000313" key="11">
    <source>
        <dbReference type="Proteomes" id="UP000230790"/>
    </source>
</evidence>
<dbReference type="PANTHER" id="PTHR32502">
    <property type="entry name" value="N-ACETYLGALACTOSAMINE PERMEASE II COMPONENT-RELATED"/>
    <property type="match status" value="1"/>
</dbReference>
<dbReference type="Pfam" id="PF03609">
    <property type="entry name" value="EII-Sor"/>
    <property type="match status" value="1"/>
</dbReference>
<comment type="subcellular location">
    <subcellularLocation>
        <location evidence="1">Cell membrane</location>
        <topology evidence="1">Multi-pass membrane protein</topology>
    </subcellularLocation>
</comment>
<organism evidence="10 11">
    <name type="scientific">Candidatus Thermofonsia Clade 3 bacterium</name>
    <dbReference type="NCBI Taxonomy" id="2364212"/>
    <lineage>
        <taxon>Bacteria</taxon>
        <taxon>Bacillati</taxon>
        <taxon>Chloroflexota</taxon>
        <taxon>Candidatus Thermofontia</taxon>
        <taxon>Candidatus Thermofonsia Clade 3</taxon>
    </lineage>
</organism>
<feature type="transmembrane region" description="Helical" evidence="9">
    <location>
        <begin position="191"/>
        <end position="217"/>
    </location>
</feature>
<accession>A0A2M8QE44</accession>
<evidence type="ECO:0000256" key="2">
    <source>
        <dbReference type="ARBA" id="ARBA00022448"/>
    </source>
</evidence>
<evidence type="ECO:0000256" key="9">
    <source>
        <dbReference type="SAM" id="Phobius"/>
    </source>
</evidence>
<feature type="transmembrane region" description="Helical" evidence="9">
    <location>
        <begin position="377"/>
        <end position="398"/>
    </location>
</feature>
<dbReference type="PROSITE" id="PS51108">
    <property type="entry name" value="PTS_EIID"/>
    <property type="match status" value="1"/>
</dbReference>
<gene>
    <name evidence="10" type="ORF">CUN48_05430</name>
</gene>
<dbReference type="InterPro" id="IPR004700">
    <property type="entry name" value="PTS_IIC_man"/>
</dbReference>
<evidence type="ECO:0000256" key="7">
    <source>
        <dbReference type="ARBA" id="ARBA00022989"/>
    </source>
</evidence>
<name>A0A2M8QE44_9CHLR</name>
<evidence type="ECO:0000256" key="6">
    <source>
        <dbReference type="ARBA" id="ARBA00022692"/>
    </source>
</evidence>
<proteinExistence type="predicted"/>
<dbReference type="GO" id="GO:0005886">
    <property type="term" value="C:plasma membrane"/>
    <property type="evidence" value="ECO:0007669"/>
    <property type="project" value="UniProtKB-SubCell"/>
</dbReference>
<keyword evidence="8 9" id="KW-0472">Membrane</keyword>
<evidence type="ECO:0000256" key="4">
    <source>
        <dbReference type="ARBA" id="ARBA00022597"/>
    </source>
</evidence>
<evidence type="ECO:0008006" key="12">
    <source>
        <dbReference type="Google" id="ProtNLM"/>
    </source>
</evidence>
<sequence length="543" mass="56852">MSVLQAALIALFYAFARSAFNAGLGGSVLAQPLVAGTIAGALLGDPIRGAQIGGALNLGTLALSQLRVQVGPDVALIGYVGVSLMLLSGLRPDAPETAALFGALVVFGIVLNFARGLFNTVVAHWADYFADQGNISAVALLNVVPTQLWVVLTSFLPALFILLFDAPTIAGIAASIPAWVQLAMDWSRHLLAALGIAMSLRWVMQGSSIAYFLLGWLSAPPLGLTQATLLGGSIAIIHAFLARRRADVNTEMLVADVLPSDQAEGDLAGPRLSPVELQSSFVLWMFFHNAGVNFERFQNMGFAAALAPAAKQLCETASERVTLLRRSLTLFNSEWSFGASLVGAIIALEERRANGEVINDAELVGAKTSLMASLDTIGNTVMLSAVGSLLIAAGAAWADRGSLFGPFMFAVVQSALVLAVGFISFQLGYAQTRRFGDWARANNWLRPALFGAMRLGAFALGALVVALAPITLPGDGLIQIGAAQLPLQTRVLDAILPGGLPLFATLTMWGLLRSHRASPVGLMGGCLIVATAGAIIARALGWV</sequence>
<keyword evidence="3" id="KW-1003">Cell membrane</keyword>
<evidence type="ECO:0000256" key="8">
    <source>
        <dbReference type="ARBA" id="ARBA00023136"/>
    </source>
</evidence>
<evidence type="ECO:0000256" key="1">
    <source>
        <dbReference type="ARBA" id="ARBA00004651"/>
    </source>
</evidence>
<dbReference type="InterPro" id="IPR050303">
    <property type="entry name" value="GatZ_KbaZ_carbometab"/>
</dbReference>
<feature type="transmembrane region" description="Helical" evidence="9">
    <location>
        <begin position="223"/>
        <end position="242"/>
    </location>
</feature>
<dbReference type="GO" id="GO:0009401">
    <property type="term" value="P:phosphoenolpyruvate-dependent sugar phosphotransferase system"/>
    <property type="evidence" value="ECO:0007669"/>
    <property type="project" value="UniProtKB-KW"/>
</dbReference>
<dbReference type="Pfam" id="PF03613">
    <property type="entry name" value="EIID-AGA"/>
    <property type="match status" value="1"/>
</dbReference>
<evidence type="ECO:0000256" key="3">
    <source>
        <dbReference type="ARBA" id="ARBA00022475"/>
    </source>
</evidence>
<dbReference type="PROSITE" id="PS51106">
    <property type="entry name" value="PTS_EIIC_TYPE_4"/>
    <property type="match status" value="1"/>
</dbReference>
<comment type="caution">
    <text evidence="10">The sequence shown here is derived from an EMBL/GenBank/DDBJ whole genome shotgun (WGS) entry which is preliminary data.</text>
</comment>
<feature type="transmembrane region" description="Helical" evidence="9">
    <location>
        <begin position="155"/>
        <end position="179"/>
    </location>
</feature>
<feature type="transmembrane region" description="Helical" evidence="9">
    <location>
        <begin position="404"/>
        <end position="427"/>
    </location>
</feature>
<evidence type="ECO:0000256" key="5">
    <source>
        <dbReference type="ARBA" id="ARBA00022683"/>
    </source>
</evidence>
<feature type="transmembrane region" description="Helical" evidence="9">
    <location>
        <begin position="74"/>
        <end position="90"/>
    </location>
</feature>
<dbReference type="AlphaFoldDB" id="A0A2M8QE44"/>
<dbReference type="Proteomes" id="UP000230790">
    <property type="component" value="Unassembled WGS sequence"/>
</dbReference>
<feature type="transmembrane region" description="Helical" evidence="9">
    <location>
        <begin position="97"/>
        <end position="118"/>
    </location>
</feature>